<organism evidence="2 3">
    <name type="scientific">Canna indica</name>
    <name type="common">Indian-shot</name>
    <dbReference type="NCBI Taxonomy" id="4628"/>
    <lineage>
        <taxon>Eukaryota</taxon>
        <taxon>Viridiplantae</taxon>
        <taxon>Streptophyta</taxon>
        <taxon>Embryophyta</taxon>
        <taxon>Tracheophyta</taxon>
        <taxon>Spermatophyta</taxon>
        <taxon>Magnoliopsida</taxon>
        <taxon>Liliopsida</taxon>
        <taxon>Zingiberales</taxon>
        <taxon>Cannaceae</taxon>
        <taxon>Canna</taxon>
    </lineage>
</organism>
<keyword evidence="3" id="KW-1185">Reference proteome</keyword>
<gene>
    <name evidence="2" type="ORF">Cni_G02752</name>
</gene>
<dbReference type="Proteomes" id="UP001327560">
    <property type="component" value="Chromosome 1"/>
</dbReference>
<feature type="region of interest" description="Disordered" evidence="1">
    <location>
        <begin position="50"/>
        <end position="70"/>
    </location>
</feature>
<reference evidence="2 3" key="1">
    <citation type="submission" date="2023-10" db="EMBL/GenBank/DDBJ databases">
        <title>Chromosome-scale genome assembly provides insights into flower coloration mechanisms of Canna indica.</title>
        <authorList>
            <person name="Li C."/>
        </authorList>
    </citation>
    <scope>NUCLEOTIDE SEQUENCE [LARGE SCALE GENOMIC DNA]</scope>
    <source>
        <tissue evidence="2">Flower</tissue>
    </source>
</reference>
<evidence type="ECO:0000313" key="3">
    <source>
        <dbReference type="Proteomes" id="UP001327560"/>
    </source>
</evidence>
<evidence type="ECO:0000256" key="1">
    <source>
        <dbReference type="SAM" id="MobiDB-lite"/>
    </source>
</evidence>
<evidence type="ECO:0000313" key="2">
    <source>
        <dbReference type="EMBL" id="WOK94050.1"/>
    </source>
</evidence>
<proteinExistence type="predicted"/>
<protein>
    <submittedName>
        <fullName evidence="2">Uncharacterized protein</fullName>
    </submittedName>
</protein>
<sequence>MDQDLLQLYRICGRKEWKCMMCGGGVLADRKDICVLKRGLRPNKRIAAQIKQHHPNLKHNAPNSRRDDPIEAAATPNQGWLQRYNVARLKATQAMFTARIQGDAAQLKRTGRQEWPTSLGGLARLSRMAKLTPPLSDFIKHAKGIEPNHFILSAVLSAYASEQALHFDWQAHNK</sequence>
<accession>A0AAQ3Q0B2</accession>
<dbReference type="AlphaFoldDB" id="A0AAQ3Q0B2"/>
<dbReference type="EMBL" id="CP136890">
    <property type="protein sequence ID" value="WOK94050.1"/>
    <property type="molecule type" value="Genomic_DNA"/>
</dbReference>
<name>A0AAQ3Q0B2_9LILI</name>